<evidence type="ECO:0000313" key="9">
    <source>
        <dbReference type="EMBL" id="MAH63263.1"/>
    </source>
</evidence>
<evidence type="ECO:0000256" key="6">
    <source>
        <dbReference type="ARBA" id="ARBA00023268"/>
    </source>
</evidence>
<gene>
    <name evidence="9" type="ORF">CMN54_07445</name>
</gene>
<keyword evidence="3" id="KW-0547">Nucleotide-binding</keyword>
<dbReference type="Gene3D" id="3.30.460.10">
    <property type="entry name" value="Beta Polymerase, domain 2"/>
    <property type="match status" value="2"/>
</dbReference>
<dbReference type="CDD" id="cd05401">
    <property type="entry name" value="NT_GlnE_GlnD_like"/>
    <property type="match status" value="2"/>
</dbReference>
<dbReference type="GO" id="GO:0008882">
    <property type="term" value="F:[glutamate-ammonia-ligase] adenylyltransferase activity"/>
    <property type="evidence" value="ECO:0007669"/>
    <property type="project" value="InterPro"/>
</dbReference>
<dbReference type="Proteomes" id="UP000226525">
    <property type="component" value="Unassembled WGS sequence"/>
</dbReference>
<evidence type="ECO:0000256" key="5">
    <source>
        <dbReference type="ARBA" id="ARBA00022842"/>
    </source>
</evidence>
<dbReference type="EMBL" id="NZEX01000086">
    <property type="protein sequence ID" value="MAH63263.1"/>
    <property type="molecule type" value="Genomic_DNA"/>
</dbReference>
<proteinExistence type="predicted"/>
<evidence type="ECO:0000256" key="3">
    <source>
        <dbReference type="ARBA" id="ARBA00022741"/>
    </source>
</evidence>
<accession>A0A2D6YJ96</accession>
<dbReference type="Pfam" id="PF03710">
    <property type="entry name" value="GlnE"/>
    <property type="match status" value="2"/>
</dbReference>
<dbReference type="SUPFAM" id="SSF81593">
    <property type="entry name" value="Nucleotidyltransferase substrate binding subunit/domain"/>
    <property type="match status" value="2"/>
</dbReference>
<feature type="domain" description="Glutamate-ammonia ligase adenylyltransferase repeated" evidence="7">
    <location>
        <begin position="569"/>
        <end position="807"/>
    </location>
</feature>
<dbReference type="InterPro" id="IPR043519">
    <property type="entry name" value="NT_sf"/>
</dbReference>
<feature type="domain" description="PII-uridylyltransferase/Glutamine-synthetase adenylyltransferase" evidence="8">
    <location>
        <begin position="352"/>
        <end position="493"/>
    </location>
</feature>
<comment type="caution">
    <text evidence="9">The sequence shown here is derived from an EMBL/GenBank/DDBJ whole genome shotgun (WGS) entry which is preliminary data.</text>
</comment>
<keyword evidence="4" id="KW-0067">ATP-binding</keyword>
<evidence type="ECO:0000259" key="7">
    <source>
        <dbReference type="Pfam" id="PF03710"/>
    </source>
</evidence>
<dbReference type="Gene3D" id="1.20.120.330">
    <property type="entry name" value="Nucleotidyltransferases domain 2"/>
    <property type="match status" value="2"/>
</dbReference>
<evidence type="ECO:0000256" key="1">
    <source>
        <dbReference type="ARBA" id="ARBA00022679"/>
    </source>
</evidence>
<keyword evidence="5" id="KW-0460">Magnesium</keyword>
<sequence>MKKLEPQHPNEKASKLMLKPQYDGQINSGFDSISWRNLKISHQFKSWITCAPFPQQAVADLENLLEHFPNCLEGDEPGVSQSLAVLGYSHFLSRRLIRHPGWVKDLRVSNNLEKPRFDAELSETLTDRVESKKTWSSEDLKNLIRSFKYQEYYRLTVRDLLKLATEEVILAELTSLTKITLDWTFRAATFEARQFELSSKSLVSNEIRPPFLILGMGKLGGQEINYSSDVDLIFVHDENPITGDEAKDQKLRQKIARTFIEWCTEHTKEGFLARIDMRLRPGGDSSALVLPLQQVEAYYWSKAELWEQQALIKASYVAGDKEIEEIFFRSINPYIYRKSVDENLLEGVIEIKERIEKEHLRESQLNVKLGVGGIREVEFFVQIFQLLYGGIRSELRKQNTLKALSALTQAGIISVEDGSTLRKCYLILRKYEHRLQMMEEQQLHTLPSTQFEQQCFARMMGFYSSNAEADRQSMLHHLRNTMARVRSIFSGLFDQKHLEVEAALRNSTRLRNFRKEEDQLLELLARQLTPILRQSGQDLLEKRFYRLFETIGAQLEKYSPLYKHPASWSRLASIAATSDTLWNHLLTNTDLLNKLDPKELRIDAKLLKVEVDRVISESTHKEEELDAIRRFKHTQTFLLGSAELDGLLEYNQARHGLTILAEIVLQKAHEVCFRELIQRHGIPRDGNGEPAKFSIIGLGKIGGMELTYHSDLDLIFLYSGIGETDGQLQVSNQVFYAKLIKRIISYLSSVTSCGYAYKLDTRLRPSGNAGVLVTTMNAFDAYHQQSQSWEHQALIKARVVGGDVDENWRKSVDKLLTKSAYDWKIPDDLHRQITYLRGRKENELSGETFQQKNLKEGKGGLLDIEFLTQYLQLKFVHKFPKLRTTETLKALEVIRNEGLISSDEVNFLQEAYRWIRQIETALRLLFDQSVNSLNLNKSQTVHLETLLRCQGQFDNLPSTLRKTSDKVRLIYEQIMKVDKRA</sequence>
<evidence type="ECO:0000259" key="8">
    <source>
        <dbReference type="Pfam" id="PF08335"/>
    </source>
</evidence>
<evidence type="ECO:0000313" key="10">
    <source>
        <dbReference type="Proteomes" id="UP000226525"/>
    </source>
</evidence>
<dbReference type="GO" id="GO:0000820">
    <property type="term" value="P:regulation of glutamine family amino acid metabolic process"/>
    <property type="evidence" value="ECO:0007669"/>
    <property type="project" value="TreeGrafter"/>
</dbReference>
<feature type="domain" description="Glutamate-ammonia ligase adenylyltransferase repeated" evidence="7">
    <location>
        <begin position="82"/>
        <end position="326"/>
    </location>
</feature>
<dbReference type="AlphaFoldDB" id="A0A2D6YJ96"/>
<keyword evidence="1" id="KW-0808">Transferase</keyword>
<dbReference type="GO" id="GO:0005524">
    <property type="term" value="F:ATP binding"/>
    <property type="evidence" value="ECO:0007669"/>
    <property type="project" value="UniProtKB-KW"/>
</dbReference>
<keyword evidence="2" id="KW-0548">Nucleotidyltransferase</keyword>
<dbReference type="Pfam" id="PF08335">
    <property type="entry name" value="GlnD_UR_UTase"/>
    <property type="match status" value="2"/>
</dbReference>
<dbReference type="InterPro" id="IPR023057">
    <property type="entry name" value="GlnE"/>
</dbReference>
<name>A0A2D6YJ96_9DELT</name>
<dbReference type="InterPro" id="IPR013546">
    <property type="entry name" value="PII_UdlTrfase/GS_AdlTrfase"/>
</dbReference>
<evidence type="ECO:0000256" key="4">
    <source>
        <dbReference type="ARBA" id="ARBA00022840"/>
    </source>
</evidence>
<dbReference type="PANTHER" id="PTHR30621">
    <property type="entry name" value="GLUTAMINE SYNTHETASE ADENYLYLTRANSFERASE"/>
    <property type="match status" value="1"/>
</dbReference>
<dbReference type="SUPFAM" id="SSF81301">
    <property type="entry name" value="Nucleotidyltransferase"/>
    <property type="match status" value="2"/>
</dbReference>
<keyword evidence="6" id="KW-0511">Multifunctional enzyme</keyword>
<dbReference type="PANTHER" id="PTHR30621:SF0">
    <property type="entry name" value="BIFUNCTIONAL GLUTAMINE SYNTHETASE ADENYLYLTRANSFERASE_ADENYLYL-REMOVING ENZYME"/>
    <property type="match status" value="1"/>
</dbReference>
<feature type="domain" description="PII-uridylyltransferase/Glutamine-synthetase adenylyltransferase" evidence="8">
    <location>
        <begin position="829"/>
        <end position="973"/>
    </location>
</feature>
<dbReference type="GO" id="GO:0005829">
    <property type="term" value="C:cytosol"/>
    <property type="evidence" value="ECO:0007669"/>
    <property type="project" value="TreeGrafter"/>
</dbReference>
<organism evidence="9 10">
    <name type="scientific">SAR324 cluster bacterium</name>
    <dbReference type="NCBI Taxonomy" id="2024889"/>
    <lineage>
        <taxon>Bacteria</taxon>
        <taxon>Deltaproteobacteria</taxon>
        <taxon>SAR324 cluster</taxon>
    </lineage>
</organism>
<protein>
    <submittedName>
        <fullName evidence="9">Uncharacterized protein</fullName>
    </submittedName>
</protein>
<reference evidence="10" key="1">
    <citation type="submission" date="2017-09" db="EMBL/GenBank/DDBJ databases">
        <title>The Reconstruction of 2,631 Draft Metagenome-Assembled Genomes from the Global Oceans.</title>
        <authorList>
            <person name="Tully B.J."/>
            <person name="Graham E.D."/>
            <person name="Heidelberg J.F."/>
        </authorList>
    </citation>
    <scope>NUCLEOTIDE SEQUENCE [LARGE SCALE GENOMIC DNA]</scope>
</reference>
<dbReference type="InterPro" id="IPR005190">
    <property type="entry name" value="GlnE_rpt_dom"/>
</dbReference>
<evidence type="ECO:0000256" key="2">
    <source>
        <dbReference type="ARBA" id="ARBA00022695"/>
    </source>
</evidence>